<organism evidence="1">
    <name type="scientific">Escherichia coli</name>
    <dbReference type="NCBI Taxonomy" id="562"/>
    <lineage>
        <taxon>Bacteria</taxon>
        <taxon>Pseudomonadati</taxon>
        <taxon>Pseudomonadota</taxon>
        <taxon>Gammaproteobacteria</taxon>
        <taxon>Enterobacterales</taxon>
        <taxon>Enterobacteriaceae</taxon>
        <taxon>Escherichia</taxon>
    </lineage>
</organism>
<name>A0A075MA93_ECOLX</name>
<reference evidence="1" key="1">
    <citation type="journal article" date="2014" name="J. Antimicrob. Chemother.">
        <title>Nucleotide sequences of 16 transmissible plasmids identified in nine multidrug-resistant Escherichia coli isolates expressing an ESBL phenotype isolated from food-producing animals and healthy humans.</title>
        <authorList>
            <person name="Wang J."/>
            <person name="Stephan R."/>
            <person name="Power K."/>
            <person name="Yan Q."/>
            <person name="Hachler H."/>
            <person name="Fanning S."/>
        </authorList>
    </citation>
    <scope>NUCLEOTIDE SEQUENCE</scope>
    <source>
        <strain evidence="1">Human-1519</strain>
        <plasmid evidence="1">pH1519-88</plasmid>
    </source>
</reference>
<dbReference type="AlphaFoldDB" id="A0A075MA93"/>
<proteinExistence type="predicted"/>
<accession>A0A075MA93</accession>
<keyword evidence="1" id="KW-0614">Plasmid</keyword>
<protein>
    <submittedName>
        <fullName evidence="1">Uncharacterized protein</fullName>
    </submittedName>
</protein>
<evidence type="ECO:0000313" key="1">
    <source>
        <dbReference type="EMBL" id="AIF78008.1"/>
    </source>
</evidence>
<dbReference type="EMBL" id="KJ484630">
    <property type="protein sequence ID" value="AIF78008.1"/>
    <property type="molecule type" value="Genomic_DNA"/>
</dbReference>
<geneLocation type="plasmid" evidence="1">
    <name>pH1519-88</name>
</geneLocation>
<sequence length="41" mass="4155">MDLSDGAATATARGSCPGADAKVFDACGKKFCGWYISPLDG</sequence>